<dbReference type="AlphaFoldDB" id="A0RWJ7"/>
<evidence type="ECO:0000313" key="1">
    <source>
        <dbReference type="EMBL" id="ABK77714.1"/>
    </source>
</evidence>
<dbReference type="HOGENOM" id="CLU_3038879_0_0_2"/>
<dbReference type="Proteomes" id="UP000000758">
    <property type="component" value="Chromosome"/>
</dbReference>
<proteinExistence type="predicted"/>
<gene>
    <name evidence="1" type="ordered locus">CENSYa_1085</name>
</gene>
<name>A0RWJ7_CENSY</name>
<protein>
    <submittedName>
        <fullName evidence="1">Uncharacterized protein</fullName>
    </submittedName>
</protein>
<sequence>MASDSKAFRDEIASLIGQNNAGMWLAHASIRSICEFVYDQMGLKISAGAMQHAL</sequence>
<accession>A0RWJ7</accession>
<dbReference type="STRING" id="414004.CENSYa_1085"/>
<dbReference type="KEGG" id="csy:CENSYa_1085"/>
<evidence type="ECO:0000313" key="2">
    <source>
        <dbReference type="Proteomes" id="UP000000758"/>
    </source>
</evidence>
<keyword evidence="2" id="KW-1185">Reference proteome</keyword>
<dbReference type="EnsemblBacteria" id="ABK77714">
    <property type="protein sequence ID" value="ABK77714"/>
    <property type="gene ID" value="CENSYa_1085"/>
</dbReference>
<organism evidence="1 2">
    <name type="scientific">Cenarchaeum symbiosum (strain A)</name>
    <dbReference type="NCBI Taxonomy" id="414004"/>
    <lineage>
        <taxon>Archaea</taxon>
        <taxon>Nitrososphaerota</taxon>
        <taxon>Candidatus Cenarchaeales</taxon>
        <taxon>Candidatus Cenarchaeaceae</taxon>
        <taxon>Candidatus Cenarchaeum</taxon>
    </lineage>
</organism>
<reference evidence="1 2" key="1">
    <citation type="journal article" date="2006" name="Proc. Natl. Acad. Sci. U.S.A.">
        <title>Genomic analysis of the uncultivated marine crenarchaeote Cenarchaeum symbiosum.</title>
        <authorList>
            <person name="Hallam S.J."/>
            <person name="Konstantinidis K.T."/>
            <person name="Putnam N."/>
            <person name="Schleper C."/>
            <person name="Watanabe Y."/>
            <person name="Sugahara J."/>
            <person name="Preston C."/>
            <person name="de la Torre J."/>
            <person name="Richardson P.M."/>
            <person name="DeLong E.F."/>
        </authorList>
    </citation>
    <scope>NUCLEOTIDE SEQUENCE [LARGE SCALE GENOMIC DNA]</scope>
    <source>
        <strain evidence="2">A</strain>
    </source>
</reference>
<dbReference type="EMBL" id="DP000238">
    <property type="protein sequence ID" value="ABK77714.1"/>
    <property type="molecule type" value="Genomic_DNA"/>
</dbReference>